<sequence>MRTIEKWLYETERTELLLQAPPPAESPKRRTYHGLLVAVLPVEYLQHFFLQNPGRHFTETSSPSEATGDDNATSIGQLSATFSGFGFAADSPIAIASL</sequence>
<dbReference type="EMBL" id="JAUCMV010000004">
    <property type="protein sequence ID" value="KAK0405038.1"/>
    <property type="molecule type" value="Genomic_DNA"/>
</dbReference>
<gene>
    <name evidence="1" type="ORF">QR680_017774</name>
</gene>
<organism evidence="1 2">
    <name type="scientific">Steinernema hermaphroditum</name>
    <dbReference type="NCBI Taxonomy" id="289476"/>
    <lineage>
        <taxon>Eukaryota</taxon>
        <taxon>Metazoa</taxon>
        <taxon>Ecdysozoa</taxon>
        <taxon>Nematoda</taxon>
        <taxon>Chromadorea</taxon>
        <taxon>Rhabditida</taxon>
        <taxon>Tylenchina</taxon>
        <taxon>Panagrolaimomorpha</taxon>
        <taxon>Strongyloidoidea</taxon>
        <taxon>Steinernematidae</taxon>
        <taxon>Steinernema</taxon>
    </lineage>
</organism>
<reference evidence="1" key="1">
    <citation type="submission" date="2023-06" db="EMBL/GenBank/DDBJ databases">
        <title>Genomic analysis of the entomopathogenic nematode Steinernema hermaphroditum.</title>
        <authorList>
            <person name="Schwarz E.M."/>
            <person name="Heppert J.K."/>
            <person name="Baniya A."/>
            <person name="Schwartz H.T."/>
            <person name="Tan C.-H."/>
            <person name="Antoshechkin I."/>
            <person name="Sternberg P.W."/>
            <person name="Goodrich-Blair H."/>
            <person name="Dillman A.R."/>
        </authorList>
    </citation>
    <scope>NUCLEOTIDE SEQUENCE</scope>
    <source>
        <strain evidence="1">PS9179</strain>
        <tissue evidence="1">Whole animal</tissue>
    </source>
</reference>
<proteinExistence type="predicted"/>
<dbReference type="AlphaFoldDB" id="A0AA39HFR2"/>
<comment type="caution">
    <text evidence="1">The sequence shown here is derived from an EMBL/GenBank/DDBJ whole genome shotgun (WGS) entry which is preliminary data.</text>
</comment>
<evidence type="ECO:0000313" key="1">
    <source>
        <dbReference type="EMBL" id="KAK0405038.1"/>
    </source>
</evidence>
<protein>
    <submittedName>
        <fullName evidence="1">Uncharacterized protein</fullName>
    </submittedName>
</protein>
<accession>A0AA39HFR2</accession>
<evidence type="ECO:0000313" key="2">
    <source>
        <dbReference type="Proteomes" id="UP001175271"/>
    </source>
</evidence>
<name>A0AA39HFR2_9BILA</name>
<keyword evidence="2" id="KW-1185">Reference proteome</keyword>
<dbReference type="Proteomes" id="UP001175271">
    <property type="component" value="Unassembled WGS sequence"/>
</dbReference>